<accession>A0A9Q1KJL9</accession>
<reference evidence="2" key="1">
    <citation type="submission" date="2022-04" db="EMBL/GenBank/DDBJ databases">
        <title>Carnegiea gigantea Genome sequencing and assembly v2.</title>
        <authorList>
            <person name="Copetti D."/>
            <person name="Sanderson M.J."/>
            <person name="Burquez A."/>
            <person name="Wojciechowski M.F."/>
        </authorList>
    </citation>
    <scope>NUCLEOTIDE SEQUENCE</scope>
    <source>
        <strain evidence="2">SGP5-SGP5p</strain>
        <tissue evidence="2">Aerial part</tissue>
    </source>
</reference>
<organism evidence="2 3">
    <name type="scientific">Carnegiea gigantea</name>
    <dbReference type="NCBI Taxonomy" id="171969"/>
    <lineage>
        <taxon>Eukaryota</taxon>
        <taxon>Viridiplantae</taxon>
        <taxon>Streptophyta</taxon>
        <taxon>Embryophyta</taxon>
        <taxon>Tracheophyta</taxon>
        <taxon>Spermatophyta</taxon>
        <taxon>Magnoliopsida</taxon>
        <taxon>eudicotyledons</taxon>
        <taxon>Gunneridae</taxon>
        <taxon>Pentapetalae</taxon>
        <taxon>Caryophyllales</taxon>
        <taxon>Cactineae</taxon>
        <taxon>Cactaceae</taxon>
        <taxon>Cactoideae</taxon>
        <taxon>Echinocereeae</taxon>
        <taxon>Carnegiea</taxon>
    </lineage>
</organism>
<dbReference type="OrthoDB" id="10255632at2759"/>
<proteinExistence type="predicted"/>
<dbReference type="GO" id="GO:0072686">
    <property type="term" value="C:mitotic spindle"/>
    <property type="evidence" value="ECO:0007669"/>
    <property type="project" value="TreeGrafter"/>
</dbReference>
<dbReference type="GO" id="GO:0005737">
    <property type="term" value="C:cytoplasm"/>
    <property type="evidence" value="ECO:0007669"/>
    <property type="project" value="TreeGrafter"/>
</dbReference>
<dbReference type="PANTHER" id="PTHR12792">
    <property type="entry name" value="EXTRA SPINDLE POLES 1-RELATED"/>
    <property type="match status" value="1"/>
</dbReference>
<name>A0A9Q1KJL9_9CARY</name>
<dbReference type="GO" id="GO:0004197">
    <property type="term" value="F:cysteine-type endopeptidase activity"/>
    <property type="evidence" value="ECO:0007669"/>
    <property type="project" value="InterPro"/>
</dbReference>
<keyword evidence="3" id="KW-1185">Reference proteome</keyword>
<evidence type="ECO:0000259" key="1">
    <source>
        <dbReference type="Pfam" id="PF25110"/>
    </source>
</evidence>
<dbReference type="AlphaFoldDB" id="A0A9Q1KJL9"/>
<sequence>MDPNASSILSKLQGYDYAGIDKLFSDYLHPVSLLPKKPEPESDPCSIRSLAMTFSPFLYDSLRFFPDRLCESPRHPNTERFIAQLVDAYELCLDCYEAISSQLSAKPYAVTMGELVPRVVLPESADAMHLEFVHLIVDIVAAITTSVPISETKDVTKYTALLILLSELAVLTGYPFQDIMGKELEKFVEFVSDNAKRCLSASKSVRVAVAMHLHRSAPSFSKVERCTWRIDSVVIRVSVAAFTLSVKLNFNIKTSKVAKLCCITSWSRCLLLCETLVGQLKGFDGDLSETLVTLSLEQACKLSSFLADVLRQLDGHNLEKVTVRSLEKWALARNLFRKLPSPVALIKCWVKVITRHSYLLSLALSVLATKCALNLQIQCKSYENTNAGAPVLGSYLMCFPCMMKHNLPTETVGIILEQCIAQNNSYGITAATHEEAVSISHQLAIIYCLRAMCSQEANPSSKDMFNDIRQAVNLWLTMDIPDCLSVDLFDAGCSTMHSVLYMSMRHSSRHCGHYGKDAECLDFWISSMKDSQISIIKVDEVKEVAADLVSNVSMTGHAAFLAGYLYHDLSERLSACGQLIEALSCAQEAHRLLEHFSFSTQCCEGKQDEDKETINTAVLNRIAIRAWPSKAISPNSKGFILTQSNVLWCYLESTMQVANRKIKLGKFLLDVANMEVGTAKKVLTAERNFITCSRCLIMLESAIMEQLGNLYKKSGNLYRKPVDCAAGNLYEFFIKKLISIDQDDLAVWLEEVNSGHSMLQDKVVMDEGSGFRWETKINDAAALLGVGYPAKPYKTTTEREAKRSTKMKKVSEFVAPGSSRVIDCNSRVTRSRKLSYQSKGFGCTRRAEGIGNNFCKPKQEYEATSVSNKANCQKCFSDVLRSYSSVVCVIQMKWEFIRRRGILRLLIGLGPIMLGLFAMRHLQWCSHGAGSEAVHWQEAERCHGAPAPHGEAQDGPVEKRARHRVCASCSNIGSGLIELAASIVFFTCSATCCSRVSVIVVM</sequence>
<dbReference type="Proteomes" id="UP001153076">
    <property type="component" value="Unassembled WGS sequence"/>
</dbReference>
<dbReference type="EMBL" id="JAKOGI010000098">
    <property type="protein sequence ID" value="KAJ8444457.1"/>
    <property type="molecule type" value="Genomic_DNA"/>
</dbReference>
<dbReference type="GO" id="GO:0051307">
    <property type="term" value="P:meiotic chromosome separation"/>
    <property type="evidence" value="ECO:0007669"/>
    <property type="project" value="TreeGrafter"/>
</dbReference>
<gene>
    <name evidence="2" type="ORF">Cgig2_005979</name>
</gene>
<dbReference type="GO" id="GO:0006508">
    <property type="term" value="P:proteolysis"/>
    <property type="evidence" value="ECO:0007669"/>
    <property type="project" value="InterPro"/>
</dbReference>
<dbReference type="InterPro" id="IPR056933">
    <property type="entry name" value="TPR_ESP1"/>
</dbReference>
<comment type="caution">
    <text evidence="2">The sequence shown here is derived from an EMBL/GenBank/DDBJ whole genome shotgun (WGS) entry which is preliminary data.</text>
</comment>
<protein>
    <recommendedName>
        <fullName evidence="1">Separase-like TPR repeats region domain-containing protein</fullName>
    </recommendedName>
</protein>
<dbReference type="InterPro" id="IPR005314">
    <property type="entry name" value="Peptidase_C50"/>
</dbReference>
<evidence type="ECO:0000313" key="3">
    <source>
        <dbReference type="Proteomes" id="UP001153076"/>
    </source>
</evidence>
<dbReference type="PANTHER" id="PTHR12792:SF0">
    <property type="entry name" value="SEPARIN"/>
    <property type="match status" value="1"/>
</dbReference>
<dbReference type="GO" id="GO:0005634">
    <property type="term" value="C:nucleus"/>
    <property type="evidence" value="ECO:0007669"/>
    <property type="project" value="InterPro"/>
</dbReference>
<dbReference type="Pfam" id="PF25110">
    <property type="entry name" value="TPR_ESP1"/>
    <property type="match status" value="1"/>
</dbReference>
<evidence type="ECO:0000313" key="2">
    <source>
        <dbReference type="EMBL" id="KAJ8444457.1"/>
    </source>
</evidence>
<feature type="domain" description="Separase-like TPR repeats region" evidence="1">
    <location>
        <begin position="6"/>
        <end position="112"/>
    </location>
</feature>